<sequence>MARGTTVTAALAGEAADLVRTTGAGVVVPPDDPRAMADLWSRWCEDGAVPPASRSAAHWVMVHATWDVLARQFSRALDDLVAA</sequence>
<dbReference type="EMBL" id="CP035495">
    <property type="protein sequence ID" value="QAY63612.1"/>
    <property type="molecule type" value="Genomic_DNA"/>
</dbReference>
<dbReference type="KEGG" id="xyl:ET495_10520"/>
<gene>
    <name evidence="1" type="ORF">ET495_10520</name>
</gene>
<dbReference type="Proteomes" id="UP000291758">
    <property type="component" value="Chromosome"/>
</dbReference>
<evidence type="ECO:0000313" key="1">
    <source>
        <dbReference type="EMBL" id="QAY63612.1"/>
    </source>
</evidence>
<proteinExistence type="predicted"/>
<dbReference type="AlphaFoldDB" id="A0A4P6ELT4"/>
<dbReference type="SUPFAM" id="SSF53756">
    <property type="entry name" value="UDP-Glycosyltransferase/glycogen phosphorylase"/>
    <property type="match status" value="1"/>
</dbReference>
<dbReference type="RefSeq" id="WP_129204774.1">
    <property type="nucleotide sequence ID" value="NZ_CP035495.1"/>
</dbReference>
<organism evidence="1 2">
    <name type="scientific">Xylanimonas allomyrinae</name>
    <dbReference type="NCBI Taxonomy" id="2509459"/>
    <lineage>
        <taxon>Bacteria</taxon>
        <taxon>Bacillati</taxon>
        <taxon>Actinomycetota</taxon>
        <taxon>Actinomycetes</taxon>
        <taxon>Micrococcales</taxon>
        <taxon>Promicromonosporaceae</taxon>
        <taxon>Xylanimonas</taxon>
    </lineage>
</organism>
<evidence type="ECO:0000313" key="2">
    <source>
        <dbReference type="Proteomes" id="UP000291758"/>
    </source>
</evidence>
<reference evidence="1 2" key="1">
    <citation type="submission" date="2019-01" db="EMBL/GenBank/DDBJ databases">
        <title>Genome sequencing of strain 2JSPR-7.</title>
        <authorList>
            <person name="Heo J."/>
            <person name="Kim S.-J."/>
            <person name="Kim J.-S."/>
            <person name="Hong S.-B."/>
            <person name="Kwon S.-W."/>
        </authorList>
    </citation>
    <scope>NUCLEOTIDE SEQUENCE [LARGE SCALE GENOMIC DNA]</scope>
    <source>
        <strain evidence="1 2">2JSPR-7</strain>
    </source>
</reference>
<dbReference type="OrthoDB" id="3180470at2"/>
<name>A0A4P6ELT4_9MICO</name>
<dbReference type="Gene3D" id="3.40.50.2000">
    <property type="entry name" value="Glycogen Phosphorylase B"/>
    <property type="match status" value="2"/>
</dbReference>
<accession>A0A4P6ELT4</accession>
<protein>
    <submittedName>
        <fullName evidence="1">Uncharacterized protein</fullName>
    </submittedName>
</protein>
<keyword evidence="2" id="KW-1185">Reference proteome</keyword>